<feature type="compositionally biased region" description="Basic residues" evidence="4">
    <location>
        <begin position="234"/>
        <end position="247"/>
    </location>
</feature>
<protein>
    <submittedName>
        <fullName evidence="6">Oidioi.mRNA.OKI2018_I69.XSR.g16854.t1.cds</fullName>
    </submittedName>
</protein>
<evidence type="ECO:0000259" key="5">
    <source>
        <dbReference type="Pfam" id="PF08698"/>
    </source>
</evidence>
<feature type="region of interest" description="Disordered" evidence="4">
    <location>
        <begin position="222"/>
        <end position="247"/>
    </location>
</feature>
<evidence type="ECO:0000256" key="3">
    <source>
        <dbReference type="SAM" id="Coils"/>
    </source>
</evidence>
<dbReference type="PANTHER" id="PTHR21686">
    <property type="entry name" value="DEOXYNUCLEOTIDYLTRANSFERASE TERMINAL-INTERACTING PROTEIN 2"/>
    <property type="match status" value="1"/>
</dbReference>
<evidence type="ECO:0000313" key="7">
    <source>
        <dbReference type="Proteomes" id="UP001158576"/>
    </source>
</evidence>
<sequence length="247" mass="28612">MSDTESDFSEDLELELTAEELEEAKQRLLEKKKDQNEKKTTGDIVIDLDNKPKSKKYLPPEEFGIELINESIGESYIDFDSAKKNYEINLEEFEKKIEIGGDFLKKKRIDTAKSKYAKAKEKETAKSKTAGKKWFDMAAPELTEEVKNDLKLLRYRRVLDSKTFMKNSDRRGDAKFFQLGTVMDSSDDFYNRLTKKQRKATLVDELLADSEFRALQKKRKAKMNAQAAENRGNPTRKKARKIKTLLS</sequence>
<evidence type="ECO:0000256" key="4">
    <source>
        <dbReference type="SAM" id="MobiDB-lite"/>
    </source>
</evidence>
<keyword evidence="2" id="KW-0539">Nucleus</keyword>
<organism evidence="6 7">
    <name type="scientific">Oikopleura dioica</name>
    <name type="common">Tunicate</name>
    <dbReference type="NCBI Taxonomy" id="34765"/>
    <lineage>
        <taxon>Eukaryota</taxon>
        <taxon>Metazoa</taxon>
        <taxon>Chordata</taxon>
        <taxon>Tunicata</taxon>
        <taxon>Appendicularia</taxon>
        <taxon>Copelata</taxon>
        <taxon>Oikopleuridae</taxon>
        <taxon>Oikopleura</taxon>
    </lineage>
</organism>
<reference evidence="6 7" key="1">
    <citation type="submission" date="2021-04" db="EMBL/GenBank/DDBJ databases">
        <authorList>
            <person name="Bliznina A."/>
        </authorList>
    </citation>
    <scope>NUCLEOTIDE SEQUENCE [LARGE SCALE GENOMIC DNA]</scope>
</reference>
<dbReference type="Pfam" id="PF08698">
    <property type="entry name" value="Fcf2"/>
    <property type="match status" value="1"/>
</dbReference>
<dbReference type="EMBL" id="OU015569">
    <property type="protein sequence ID" value="CAG5100123.1"/>
    <property type="molecule type" value="Genomic_DNA"/>
</dbReference>
<evidence type="ECO:0000256" key="2">
    <source>
        <dbReference type="ARBA" id="ARBA00023242"/>
    </source>
</evidence>
<name>A0ABN7SPP9_OIKDI</name>
<dbReference type="PANTHER" id="PTHR21686:SF12">
    <property type="entry name" value="DEOXYNUCLEOTIDYLTRANSFERASE TERMINAL-INTERACTING PROTEIN 2"/>
    <property type="match status" value="1"/>
</dbReference>
<proteinExistence type="predicted"/>
<feature type="domain" description="Fcf2 pre-rRNA processing C-terminal" evidence="5">
    <location>
        <begin position="127"/>
        <end position="219"/>
    </location>
</feature>
<dbReference type="InterPro" id="IPR014810">
    <property type="entry name" value="Fcf2_C"/>
</dbReference>
<feature type="coiled-coil region" evidence="3">
    <location>
        <begin position="11"/>
        <end position="41"/>
    </location>
</feature>
<accession>A0ABN7SPP9</accession>
<dbReference type="Proteomes" id="UP001158576">
    <property type="component" value="Chromosome XSR"/>
</dbReference>
<evidence type="ECO:0000256" key="1">
    <source>
        <dbReference type="ARBA" id="ARBA00004604"/>
    </source>
</evidence>
<keyword evidence="3" id="KW-0175">Coiled coil</keyword>
<comment type="subcellular location">
    <subcellularLocation>
        <location evidence="1">Nucleus</location>
        <location evidence="1">Nucleolus</location>
    </subcellularLocation>
</comment>
<evidence type="ECO:0000313" key="6">
    <source>
        <dbReference type="EMBL" id="CAG5100123.1"/>
    </source>
</evidence>
<gene>
    <name evidence="6" type="ORF">OKIOD_LOCUS8412</name>
</gene>
<keyword evidence="7" id="KW-1185">Reference proteome</keyword>
<dbReference type="InterPro" id="IPR039883">
    <property type="entry name" value="Fcf2/DNTTIP2"/>
</dbReference>